<evidence type="ECO:0008006" key="4">
    <source>
        <dbReference type="Google" id="ProtNLM"/>
    </source>
</evidence>
<proteinExistence type="predicted"/>
<feature type="transmembrane region" description="Helical" evidence="1">
    <location>
        <begin position="52"/>
        <end position="71"/>
    </location>
</feature>
<reference evidence="2 3" key="1">
    <citation type="submission" date="2019-05" db="EMBL/GenBank/DDBJ databases">
        <authorList>
            <consortium name="Science for Life Laboratories"/>
        </authorList>
    </citation>
    <scope>NUCLEOTIDE SEQUENCE [LARGE SCALE GENOMIC DNA]</scope>
    <source>
        <strain evidence="2">Soil9</strain>
    </source>
</reference>
<evidence type="ECO:0000256" key="1">
    <source>
        <dbReference type="SAM" id="Phobius"/>
    </source>
</evidence>
<organism evidence="2 3">
    <name type="scientific">Gemmata massiliana</name>
    <dbReference type="NCBI Taxonomy" id="1210884"/>
    <lineage>
        <taxon>Bacteria</taxon>
        <taxon>Pseudomonadati</taxon>
        <taxon>Planctomycetota</taxon>
        <taxon>Planctomycetia</taxon>
        <taxon>Gemmatales</taxon>
        <taxon>Gemmataceae</taxon>
        <taxon>Gemmata</taxon>
    </lineage>
</organism>
<dbReference type="AlphaFoldDB" id="A0A6P2D378"/>
<dbReference type="Proteomes" id="UP000464178">
    <property type="component" value="Chromosome"/>
</dbReference>
<accession>A0A6P2D378</accession>
<feature type="transmembrane region" description="Helical" evidence="1">
    <location>
        <begin position="92"/>
        <end position="111"/>
    </location>
</feature>
<dbReference type="RefSeq" id="WP_162668552.1">
    <property type="nucleotide sequence ID" value="NZ_LR593886.1"/>
</dbReference>
<dbReference type="KEGG" id="gms:SOIL9_38120"/>
<evidence type="ECO:0000313" key="3">
    <source>
        <dbReference type="Proteomes" id="UP000464178"/>
    </source>
</evidence>
<keyword evidence="1" id="KW-1133">Transmembrane helix</keyword>
<evidence type="ECO:0000313" key="2">
    <source>
        <dbReference type="EMBL" id="VTR93902.1"/>
    </source>
</evidence>
<sequence>MLRLLTLPFRYLWALPVTLLGVPVVPLTLVTGGRVRVERGALEVYGGFARFFLLRCLVIKASAMCLGHIILGQDRESLDHSRDHEHVHVRQCERWGAFIVPAYLLSSFLAWRRGGHFYFDNRFEREAYGLDR</sequence>
<dbReference type="EMBL" id="LR593886">
    <property type="protein sequence ID" value="VTR93902.1"/>
    <property type="molecule type" value="Genomic_DNA"/>
</dbReference>
<name>A0A6P2D378_9BACT</name>
<feature type="transmembrane region" description="Helical" evidence="1">
    <location>
        <begin position="12"/>
        <end position="32"/>
    </location>
</feature>
<gene>
    <name evidence="2" type="ORF">SOIL9_38120</name>
</gene>
<keyword evidence="1" id="KW-0472">Membrane</keyword>
<keyword evidence="3" id="KW-1185">Reference proteome</keyword>
<protein>
    <recommendedName>
        <fullName evidence="4">Signal peptide prediction</fullName>
    </recommendedName>
</protein>
<keyword evidence="1" id="KW-0812">Transmembrane</keyword>